<dbReference type="EMBL" id="QUQM01000002">
    <property type="protein sequence ID" value="KAA8652063.1"/>
    <property type="molecule type" value="Genomic_DNA"/>
</dbReference>
<dbReference type="SMART" id="SM00389">
    <property type="entry name" value="HOX"/>
    <property type="match status" value="1"/>
</dbReference>
<evidence type="ECO:0000313" key="11">
    <source>
        <dbReference type="EMBL" id="THC90957.1"/>
    </source>
</evidence>
<feature type="compositionally biased region" description="Polar residues" evidence="8">
    <location>
        <begin position="261"/>
        <end position="270"/>
    </location>
</feature>
<dbReference type="Proteomes" id="UP000324241">
    <property type="component" value="Unassembled WGS sequence"/>
</dbReference>
<name>A0A4S3J9P3_9EURO</name>
<feature type="region of interest" description="Disordered" evidence="8">
    <location>
        <begin position="114"/>
        <end position="320"/>
    </location>
</feature>
<dbReference type="GeneID" id="54323666"/>
<feature type="region of interest" description="Disordered" evidence="8">
    <location>
        <begin position="334"/>
        <end position="356"/>
    </location>
</feature>
<proteinExistence type="inferred from homology"/>
<evidence type="ECO:0000256" key="2">
    <source>
        <dbReference type="ARBA" id="ARBA00010896"/>
    </source>
</evidence>
<evidence type="ECO:0000256" key="3">
    <source>
        <dbReference type="ARBA" id="ARBA00023125"/>
    </source>
</evidence>
<dbReference type="OrthoDB" id="6159439at2759"/>
<dbReference type="SUPFAM" id="SSF46689">
    <property type="entry name" value="Homeodomain-like"/>
    <property type="match status" value="1"/>
</dbReference>
<feature type="compositionally biased region" description="Polar residues" evidence="8">
    <location>
        <begin position="338"/>
        <end position="353"/>
    </location>
</feature>
<dbReference type="InterPro" id="IPR001356">
    <property type="entry name" value="HD"/>
</dbReference>
<feature type="compositionally biased region" description="Low complexity" evidence="8">
    <location>
        <begin position="275"/>
        <end position="285"/>
    </location>
</feature>
<gene>
    <name evidence="10" type="ORF">ATNIH1004_000964</name>
    <name evidence="11" type="ORF">EYZ11_009586</name>
</gene>
<dbReference type="InterPro" id="IPR009057">
    <property type="entry name" value="Homeodomain-like_sf"/>
</dbReference>
<dbReference type="VEuPathDB" id="FungiDB:EYZ11_009586"/>
<dbReference type="GO" id="GO:0000981">
    <property type="term" value="F:DNA-binding transcription factor activity, RNA polymerase II-specific"/>
    <property type="evidence" value="ECO:0007669"/>
    <property type="project" value="InterPro"/>
</dbReference>
<evidence type="ECO:0000256" key="6">
    <source>
        <dbReference type="PROSITE-ProRule" id="PRU00108"/>
    </source>
</evidence>
<evidence type="ECO:0000313" key="13">
    <source>
        <dbReference type="Proteomes" id="UP000324241"/>
    </source>
</evidence>
<keyword evidence="3 6" id="KW-0238">DNA-binding</keyword>
<dbReference type="InterPro" id="IPR050720">
    <property type="entry name" value="Engrailed_Homeobox_TFs"/>
</dbReference>
<feature type="compositionally biased region" description="Basic and acidic residues" evidence="8">
    <location>
        <begin position="122"/>
        <end position="148"/>
    </location>
</feature>
<evidence type="ECO:0000256" key="4">
    <source>
        <dbReference type="ARBA" id="ARBA00023155"/>
    </source>
</evidence>
<keyword evidence="4 6" id="KW-0371">Homeobox</keyword>
<dbReference type="PROSITE" id="PS50071">
    <property type="entry name" value="HOMEOBOX_2"/>
    <property type="match status" value="1"/>
</dbReference>
<dbReference type="AlphaFoldDB" id="A0A4S3J9P3"/>
<protein>
    <recommendedName>
        <fullName evidence="9">Homeobox domain-containing protein</fullName>
    </recommendedName>
</protein>
<feature type="DNA-binding region" description="Homeobox" evidence="6">
    <location>
        <begin position="63"/>
        <end position="122"/>
    </location>
</feature>
<feature type="compositionally biased region" description="Low complexity" evidence="8">
    <location>
        <begin position="293"/>
        <end position="310"/>
    </location>
</feature>
<comment type="caution">
    <text evidence="11">The sequence shown here is derived from an EMBL/GenBank/DDBJ whole genome shotgun (WGS) entry which is preliminary data.</text>
</comment>
<feature type="compositionally biased region" description="Basic and acidic residues" evidence="8">
    <location>
        <begin position="404"/>
        <end position="421"/>
    </location>
</feature>
<evidence type="ECO:0000256" key="7">
    <source>
        <dbReference type="RuleBase" id="RU000682"/>
    </source>
</evidence>
<feature type="compositionally biased region" description="Low complexity" evidence="8">
    <location>
        <begin position="170"/>
        <end position="186"/>
    </location>
</feature>
<evidence type="ECO:0000313" key="10">
    <source>
        <dbReference type="EMBL" id="KAA8652063.1"/>
    </source>
</evidence>
<keyword evidence="5 6" id="KW-0539">Nucleus</keyword>
<dbReference type="InterPro" id="IPR017970">
    <property type="entry name" value="Homeobox_CS"/>
</dbReference>
<dbReference type="CDD" id="cd00086">
    <property type="entry name" value="homeodomain"/>
    <property type="match status" value="1"/>
</dbReference>
<evidence type="ECO:0000259" key="9">
    <source>
        <dbReference type="PROSITE" id="PS50071"/>
    </source>
</evidence>
<sequence>MNYIHHPYPYAGHVPIDQQVAFDPSMAHPAMMHPMDGYLYAHPQFDMVDFYHQPIMDYEEYAENLSRPRLTKEQVETLEAQFQAHPKPSSNVKRQLAAQTNLSLPRVANWFQNRRAKAKQQKRQEEFERMQKAKAEAEEAARGKKENSDNSESGQDTKSPKDEAHKDTPKSSGATTSSSRTKTGSSRSKHQKTKSEAAREATFASLQRALNAAVAARDGYGQDDNDDGRPRATSAEGSASPTTAFAGNSFQDTNHGDCQDGLNTAISGWENNKDSSLSWSSSQVSHGTLGYNSLSATPLSSSAESLSIPSMDNSQHQGASHADIMQNIQFHPSEGEDWTSQMPSKSRSGYHSTSDTEAHYNDAHYHLQPELSLSGRESSDELADTLEGVGIHAAGTHGLAQLADRADQSWKEPSKELDLAARRKRPRPAAIGTSRSSSMLTGSSSISPTMRLPSYSSGHAVRQSKSAQCLNSRYAGVRKASAAQRSPLNLSTFAEAGSLGSSKAEISMLQPAVTTGALAPPTPLTPEDFHHLLPTTPSDGGYCLSAQPTSHLFPTAQPVQTNIASPPATPLAVDMISYPYQGVAPPMSAPAHYTSFPDYATCDGAALPGRGWTDVTSMPSPEASFQSHCPIPQQGDITSLSYERSLEQNTHSVDSVSGSPTLVYTASDTDMPTLTASLTGEAKPTEFYIHEFPEQQEAHRFVAQQLPQKPKAYTFNNQTPNDF</sequence>
<dbReference type="PANTHER" id="PTHR24341">
    <property type="entry name" value="HOMEOBOX PROTEIN ENGRAILED"/>
    <property type="match status" value="1"/>
</dbReference>
<dbReference type="Proteomes" id="UP000308092">
    <property type="component" value="Unassembled WGS sequence"/>
</dbReference>
<feature type="compositionally biased region" description="Polar residues" evidence="8">
    <location>
        <begin position="235"/>
        <end position="253"/>
    </location>
</feature>
<dbReference type="EMBL" id="SOSA01000462">
    <property type="protein sequence ID" value="THC90957.1"/>
    <property type="molecule type" value="Genomic_DNA"/>
</dbReference>
<comment type="subcellular location">
    <subcellularLocation>
        <location evidence="1 6 7">Nucleus</location>
    </subcellularLocation>
</comment>
<dbReference type="GO" id="GO:0016586">
    <property type="term" value="C:RSC-type complex"/>
    <property type="evidence" value="ECO:0007669"/>
    <property type="project" value="TreeGrafter"/>
</dbReference>
<dbReference type="RefSeq" id="XP_033431424.1">
    <property type="nucleotide sequence ID" value="XM_033565667.1"/>
</dbReference>
<feature type="domain" description="Homeobox" evidence="9">
    <location>
        <begin position="61"/>
        <end position="121"/>
    </location>
</feature>
<organism evidence="11 12">
    <name type="scientific">Aspergillus tanneri</name>
    <dbReference type="NCBI Taxonomy" id="1220188"/>
    <lineage>
        <taxon>Eukaryota</taxon>
        <taxon>Fungi</taxon>
        <taxon>Dikarya</taxon>
        <taxon>Ascomycota</taxon>
        <taxon>Pezizomycotina</taxon>
        <taxon>Eurotiomycetes</taxon>
        <taxon>Eurotiomycetidae</taxon>
        <taxon>Eurotiales</taxon>
        <taxon>Aspergillaceae</taxon>
        <taxon>Aspergillus</taxon>
        <taxon>Aspergillus subgen. Circumdati</taxon>
    </lineage>
</organism>
<dbReference type="Pfam" id="PF00046">
    <property type="entry name" value="Homeodomain"/>
    <property type="match status" value="1"/>
</dbReference>
<reference evidence="10 13" key="2">
    <citation type="submission" date="2019-08" db="EMBL/GenBank/DDBJ databases">
        <title>The genome sequence of a newly discovered highly antifungal drug resistant Aspergillus species, Aspergillus tanneri NIH 1004.</title>
        <authorList>
            <person name="Mounaud S."/>
            <person name="Singh I."/>
            <person name="Joardar V."/>
            <person name="Pakala S."/>
            <person name="Pakala S."/>
            <person name="Venepally P."/>
            <person name="Chung J.K."/>
            <person name="Losada L."/>
            <person name="Nierman W.C."/>
        </authorList>
    </citation>
    <scope>NUCLEOTIDE SEQUENCE [LARGE SCALE GENOMIC DNA]</scope>
    <source>
        <strain evidence="10 13">NIH1004</strain>
    </source>
</reference>
<evidence type="ECO:0000256" key="1">
    <source>
        <dbReference type="ARBA" id="ARBA00004123"/>
    </source>
</evidence>
<accession>A0A4S3J9P3</accession>
<comment type="similarity">
    <text evidence="2">Belongs to the engrailed homeobox family.</text>
</comment>
<dbReference type="GO" id="GO:0003677">
    <property type="term" value="F:DNA binding"/>
    <property type="evidence" value="ECO:0007669"/>
    <property type="project" value="UniProtKB-UniRule"/>
</dbReference>
<reference evidence="11 12" key="1">
    <citation type="submission" date="2019-03" db="EMBL/GenBank/DDBJ databases">
        <title>The genome sequence of a newly discovered highly antifungal drug resistant Aspergillus species, Aspergillus tanneri NIH 1004.</title>
        <authorList>
            <person name="Mounaud S."/>
            <person name="Singh I."/>
            <person name="Joardar V."/>
            <person name="Pakala S."/>
            <person name="Pakala S."/>
            <person name="Venepally P."/>
            <person name="Hoover J."/>
            <person name="Nierman W."/>
            <person name="Chung J."/>
            <person name="Losada L."/>
        </authorList>
    </citation>
    <scope>NUCLEOTIDE SEQUENCE [LARGE SCALE GENOMIC DNA]</scope>
    <source>
        <strain evidence="11 12">NIH1004</strain>
    </source>
</reference>
<evidence type="ECO:0000256" key="5">
    <source>
        <dbReference type="ARBA" id="ARBA00023242"/>
    </source>
</evidence>
<feature type="region of interest" description="Disordered" evidence="8">
    <location>
        <begin position="402"/>
        <end position="463"/>
    </location>
</feature>
<feature type="compositionally biased region" description="Low complexity" evidence="8">
    <location>
        <begin position="428"/>
        <end position="447"/>
    </location>
</feature>
<dbReference type="PANTHER" id="PTHR24341:SF6">
    <property type="entry name" value="HOMEOBOX PROTEIN INVECTED"/>
    <property type="match status" value="1"/>
</dbReference>
<evidence type="ECO:0000256" key="8">
    <source>
        <dbReference type="SAM" id="MobiDB-lite"/>
    </source>
</evidence>
<dbReference type="STRING" id="1220188.A0A4S3J9P3"/>
<keyword evidence="12" id="KW-1185">Reference proteome</keyword>
<dbReference type="FunFam" id="1.10.10.60:FF:000171">
    <property type="entry name" value="Homeobox transcription factor"/>
    <property type="match status" value="1"/>
</dbReference>
<dbReference type="PROSITE" id="PS00027">
    <property type="entry name" value="HOMEOBOX_1"/>
    <property type="match status" value="1"/>
</dbReference>
<feature type="compositionally biased region" description="Basic and acidic residues" evidence="8">
    <location>
        <begin position="158"/>
        <end position="169"/>
    </location>
</feature>
<evidence type="ECO:0000313" key="12">
    <source>
        <dbReference type="Proteomes" id="UP000308092"/>
    </source>
</evidence>
<dbReference type="Gene3D" id="1.10.10.60">
    <property type="entry name" value="Homeodomain-like"/>
    <property type="match status" value="1"/>
</dbReference>